<dbReference type="InterPro" id="IPR051532">
    <property type="entry name" value="Ester_Hydrolysis_Enzymes"/>
</dbReference>
<dbReference type="Proteomes" id="UP000481858">
    <property type="component" value="Unassembled WGS sequence"/>
</dbReference>
<accession>A0A7C8ISS3</accession>
<dbReference type="PANTHER" id="PTHR30383:SF31">
    <property type="entry name" value="SGNH HYDROLASE-TYPE ESTERASE DOMAIN-CONTAINING PROTEIN-RELATED"/>
    <property type="match status" value="1"/>
</dbReference>
<dbReference type="PANTHER" id="PTHR30383">
    <property type="entry name" value="THIOESTERASE 1/PROTEASE 1/LYSOPHOSPHOLIPASE L1"/>
    <property type="match status" value="1"/>
</dbReference>
<dbReference type="OrthoDB" id="2119228at2759"/>
<dbReference type="SUPFAM" id="SSF52266">
    <property type="entry name" value="SGNH hydrolase"/>
    <property type="match status" value="1"/>
</dbReference>
<evidence type="ECO:0000259" key="1">
    <source>
        <dbReference type="Pfam" id="PF13472"/>
    </source>
</evidence>
<dbReference type="InterPro" id="IPR036514">
    <property type="entry name" value="SGNH_hydro_sf"/>
</dbReference>
<name>A0A7C8ISS3_9PEZI</name>
<sequence length="324" mass="35814">MGLPSYAKVLTVFTLILALLGSVGVFTYNVVDFERHLHRLAKAANEDRQQGEDNPVDNPVENPVPEIIPIRIMFIGASITRGEVSTGDRGYRKYIRDTLIANGSAVNCVGFNRFGDWEDNDVEGYGANRIRTITKHARQSVPALQPNLILVQVGTSDCFQEDDIDFIGSRMRTLADTMLEAAPGTTVILSTLVTTPHPDHEPCIVAANTQIRKIADDLVRANKSVTLAEMHYDQGLPGRPRPEDIGADRIHPTDEGYIMMGDIFLESIKEVNAKGFLQRAANNSIPDNGDDGREVEDELKAKAEAEHPIKLKLRRAALESDMIR</sequence>
<dbReference type="AlphaFoldDB" id="A0A7C8ISS3"/>
<comment type="caution">
    <text evidence="2">The sequence shown here is derived from an EMBL/GenBank/DDBJ whole genome shotgun (WGS) entry which is preliminary data.</text>
</comment>
<keyword evidence="3" id="KW-1185">Reference proteome</keyword>
<dbReference type="EMBL" id="WUBL01000037">
    <property type="protein sequence ID" value="KAF2969338.1"/>
    <property type="molecule type" value="Genomic_DNA"/>
</dbReference>
<organism evidence="2 3">
    <name type="scientific">Xylaria multiplex</name>
    <dbReference type="NCBI Taxonomy" id="323545"/>
    <lineage>
        <taxon>Eukaryota</taxon>
        <taxon>Fungi</taxon>
        <taxon>Dikarya</taxon>
        <taxon>Ascomycota</taxon>
        <taxon>Pezizomycotina</taxon>
        <taxon>Sordariomycetes</taxon>
        <taxon>Xylariomycetidae</taxon>
        <taxon>Xylariales</taxon>
        <taxon>Xylariaceae</taxon>
        <taxon>Xylaria</taxon>
    </lineage>
</organism>
<dbReference type="Gene3D" id="3.40.50.1110">
    <property type="entry name" value="SGNH hydrolase"/>
    <property type="match status" value="1"/>
</dbReference>
<dbReference type="InterPro" id="IPR013830">
    <property type="entry name" value="SGNH_hydro"/>
</dbReference>
<dbReference type="InParanoid" id="A0A7C8ISS3"/>
<reference evidence="2 3" key="1">
    <citation type="submission" date="2019-12" db="EMBL/GenBank/DDBJ databases">
        <title>Draft genome sequence of the ascomycete Xylaria multiplex DSM 110363.</title>
        <authorList>
            <person name="Buettner E."/>
            <person name="Kellner H."/>
        </authorList>
    </citation>
    <scope>NUCLEOTIDE SEQUENCE [LARGE SCALE GENOMIC DNA]</scope>
    <source>
        <strain evidence="2 3">DSM 110363</strain>
    </source>
</reference>
<evidence type="ECO:0000313" key="2">
    <source>
        <dbReference type="EMBL" id="KAF2969338.1"/>
    </source>
</evidence>
<gene>
    <name evidence="2" type="ORF">GQX73_g4223</name>
</gene>
<dbReference type="Pfam" id="PF13472">
    <property type="entry name" value="Lipase_GDSL_2"/>
    <property type="match status" value="1"/>
</dbReference>
<feature type="domain" description="SGNH hydrolase-type esterase" evidence="1">
    <location>
        <begin position="74"/>
        <end position="257"/>
    </location>
</feature>
<dbReference type="GO" id="GO:0004622">
    <property type="term" value="F:phosphatidylcholine lysophospholipase activity"/>
    <property type="evidence" value="ECO:0007669"/>
    <property type="project" value="TreeGrafter"/>
</dbReference>
<evidence type="ECO:0000313" key="3">
    <source>
        <dbReference type="Proteomes" id="UP000481858"/>
    </source>
</evidence>
<proteinExistence type="predicted"/>
<dbReference type="CDD" id="cd01833">
    <property type="entry name" value="XynB_like"/>
    <property type="match status" value="1"/>
</dbReference>
<protein>
    <recommendedName>
        <fullName evidence="1">SGNH hydrolase-type esterase domain-containing protein</fullName>
    </recommendedName>
</protein>